<keyword evidence="13" id="KW-0472">Membrane</keyword>
<evidence type="ECO:0000256" key="2">
    <source>
        <dbReference type="ARBA" id="ARBA00010794"/>
    </source>
</evidence>
<evidence type="ECO:0000256" key="16">
    <source>
        <dbReference type="ARBA" id="ARBA00048889"/>
    </source>
</evidence>
<keyword evidence="11" id="KW-0809">Transit peptide</keyword>
<keyword evidence="3" id="KW-0150">Chloroplast</keyword>
<keyword evidence="10" id="KW-0862">Zinc</keyword>
<dbReference type="Proteomes" id="UP000612055">
    <property type="component" value="Unassembled WGS sequence"/>
</dbReference>
<proteinExistence type="inferred from homology"/>
<evidence type="ECO:0000313" key="20">
    <source>
        <dbReference type="EMBL" id="KAG2498144.1"/>
    </source>
</evidence>
<evidence type="ECO:0000256" key="6">
    <source>
        <dbReference type="ARBA" id="ARBA00022692"/>
    </source>
</evidence>
<keyword evidence="5" id="KW-0808">Transferase</keyword>
<gene>
    <name evidence="20" type="ORF">HYH03_003902</name>
</gene>
<evidence type="ECO:0000256" key="14">
    <source>
        <dbReference type="ARBA" id="ARBA00024015"/>
    </source>
</evidence>
<keyword evidence="21" id="KW-1185">Reference proteome</keyword>
<dbReference type="SUPFAM" id="SSF144232">
    <property type="entry name" value="HIT/MYND zinc finger-like"/>
    <property type="match status" value="1"/>
</dbReference>
<evidence type="ECO:0000313" key="21">
    <source>
        <dbReference type="Proteomes" id="UP000612055"/>
    </source>
</evidence>
<evidence type="ECO:0000256" key="13">
    <source>
        <dbReference type="ARBA" id="ARBA00023136"/>
    </source>
</evidence>
<evidence type="ECO:0000256" key="1">
    <source>
        <dbReference type="ARBA" id="ARBA00004508"/>
    </source>
</evidence>
<dbReference type="Pfam" id="PF01753">
    <property type="entry name" value="zf-MYND"/>
    <property type="match status" value="1"/>
</dbReference>
<dbReference type="InterPro" id="IPR039606">
    <property type="entry name" value="Phytol/farnesol_kinase"/>
</dbReference>
<comment type="pathway">
    <text evidence="14">Cofactor biosynthesis; tocopherol biosynthesis.</text>
</comment>
<dbReference type="EC" id="2.7.1.182" evidence="15"/>
<feature type="compositionally biased region" description="Low complexity" evidence="18">
    <location>
        <begin position="9"/>
        <end position="28"/>
    </location>
</feature>
<keyword evidence="4" id="KW-0934">Plastid</keyword>
<feature type="region of interest" description="Disordered" evidence="18">
    <location>
        <begin position="1"/>
        <end position="28"/>
    </location>
</feature>
<keyword evidence="7" id="KW-0479">Metal-binding</keyword>
<evidence type="ECO:0000256" key="11">
    <source>
        <dbReference type="ARBA" id="ARBA00022946"/>
    </source>
</evidence>
<evidence type="ECO:0000256" key="4">
    <source>
        <dbReference type="ARBA" id="ARBA00022640"/>
    </source>
</evidence>
<evidence type="ECO:0000256" key="7">
    <source>
        <dbReference type="ARBA" id="ARBA00022723"/>
    </source>
</evidence>
<dbReference type="GO" id="GO:0008270">
    <property type="term" value="F:zinc ion binding"/>
    <property type="evidence" value="ECO:0007669"/>
    <property type="project" value="UniProtKB-KW"/>
</dbReference>
<accession>A0A836C3X1</accession>
<dbReference type="EMBL" id="JAEHOE010000011">
    <property type="protein sequence ID" value="KAG2498144.1"/>
    <property type="molecule type" value="Genomic_DNA"/>
</dbReference>
<evidence type="ECO:0000256" key="18">
    <source>
        <dbReference type="SAM" id="MobiDB-lite"/>
    </source>
</evidence>
<name>A0A836C3X1_9CHLO</name>
<dbReference type="AlphaFoldDB" id="A0A836C3X1"/>
<dbReference type="PROSITE" id="PS50865">
    <property type="entry name" value="ZF_MYND_2"/>
    <property type="match status" value="1"/>
</dbReference>
<comment type="catalytic activity">
    <reaction evidence="16">
        <text>phytol + CTP = phytyl phosphate + CDP + H(+)</text>
        <dbReference type="Rhea" id="RHEA:38055"/>
        <dbReference type="ChEBI" id="CHEBI:15378"/>
        <dbReference type="ChEBI" id="CHEBI:17327"/>
        <dbReference type="ChEBI" id="CHEBI:37563"/>
        <dbReference type="ChEBI" id="CHEBI:58069"/>
        <dbReference type="ChEBI" id="CHEBI:75483"/>
        <dbReference type="EC" id="2.7.1.182"/>
    </reaction>
</comment>
<evidence type="ECO:0000256" key="12">
    <source>
        <dbReference type="ARBA" id="ARBA00022989"/>
    </source>
</evidence>
<protein>
    <recommendedName>
        <fullName evidence="15">phytol kinase</fullName>
        <ecNumber evidence="15">2.7.1.182</ecNumber>
    </recommendedName>
</protein>
<evidence type="ECO:0000256" key="5">
    <source>
        <dbReference type="ARBA" id="ARBA00022679"/>
    </source>
</evidence>
<comment type="similarity">
    <text evidence="2">Belongs to the polyprenol kinase family.</text>
</comment>
<evidence type="ECO:0000256" key="9">
    <source>
        <dbReference type="ARBA" id="ARBA00022777"/>
    </source>
</evidence>
<evidence type="ECO:0000256" key="15">
    <source>
        <dbReference type="ARBA" id="ARBA00039024"/>
    </source>
</evidence>
<comment type="caution">
    <text evidence="20">The sequence shown here is derived from an EMBL/GenBank/DDBJ whole genome shotgun (WGS) entry which is preliminary data.</text>
</comment>
<reference evidence="20" key="1">
    <citation type="journal article" date="2020" name="bioRxiv">
        <title>Comparative genomics of Chlamydomonas.</title>
        <authorList>
            <person name="Craig R.J."/>
            <person name="Hasan A.R."/>
            <person name="Ness R.W."/>
            <person name="Keightley P.D."/>
        </authorList>
    </citation>
    <scope>NUCLEOTIDE SEQUENCE</scope>
    <source>
        <strain evidence="20">CCAP 11/70</strain>
    </source>
</reference>
<evidence type="ECO:0000256" key="10">
    <source>
        <dbReference type="ARBA" id="ARBA00022833"/>
    </source>
</evidence>
<dbReference type="GO" id="GO:0010276">
    <property type="term" value="F:phytol kinase activity"/>
    <property type="evidence" value="ECO:0007669"/>
    <property type="project" value="UniProtKB-EC"/>
</dbReference>
<evidence type="ECO:0000259" key="19">
    <source>
        <dbReference type="PROSITE" id="PS50865"/>
    </source>
</evidence>
<dbReference type="GO" id="GO:0016020">
    <property type="term" value="C:membrane"/>
    <property type="evidence" value="ECO:0007669"/>
    <property type="project" value="UniProtKB-SubCell"/>
</dbReference>
<dbReference type="PANTHER" id="PTHR32523">
    <property type="entry name" value="PHYTOL KINASE 1, CHLOROPLASTIC"/>
    <property type="match status" value="1"/>
</dbReference>
<dbReference type="PANTHER" id="PTHR32523:SF8">
    <property type="entry name" value="DOLICHOL KINASE"/>
    <property type="match status" value="1"/>
</dbReference>
<dbReference type="GO" id="GO:0009507">
    <property type="term" value="C:chloroplast"/>
    <property type="evidence" value="ECO:0007669"/>
    <property type="project" value="UniProtKB-SubCell"/>
</dbReference>
<dbReference type="InterPro" id="IPR002893">
    <property type="entry name" value="Znf_MYND"/>
</dbReference>
<sequence>MRRQRESCQGHAGVQASAGAQASGSLRASHGDSGAGSATLAAELEAFALRSSCRLATCAALETAFAVLDDKSTEATQYEFGDKVKAILIACLDTVTSAARFPAALSGAQLLACQPHRLLAAACTQLCGSRASMATQQQDSGWPVPLSAAAVRAVIALSAHPELSRRVRAWLVPTDAEVAPFVEVELAGAGPEERGCLAALIDVGLLPTTTPNVGVCLERLVDAAFGGPANGPHGGIPLVPGAEADPDGGFRSTAAHLSTMLQCLVSGGTNCIRPGCAMDVVRAVPVGKALGEESTDTLYGCCEVDDFDRQRAVLDGPLAPPLAAPLVLTKLRACGNPGCLNFSERCEAELRLKQCGGCKAVRYCGEGCQSAHWRSGHKAECKAMAAAVRAAQGMSQAP</sequence>
<evidence type="ECO:0000256" key="3">
    <source>
        <dbReference type="ARBA" id="ARBA00022528"/>
    </source>
</evidence>
<keyword evidence="6" id="KW-0812">Transmembrane</keyword>
<comment type="subcellular location">
    <subcellularLocation>
        <location evidence="1">Plastid</location>
        <location evidence="1">Chloroplast membrane</location>
        <topology evidence="1">Multi-pass membrane protein</topology>
    </subcellularLocation>
</comment>
<keyword evidence="9" id="KW-0418">Kinase</keyword>
<organism evidence="20 21">
    <name type="scientific">Edaphochlamys debaryana</name>
    <dbReference type="NCBI Taxonomy" id="47281"/>
    <lineage>
        <taxon>Eukaryota</taxon>
        <taxon>Viridiplantae</taxon>
        <taxon>Chlorophyta</taxon>
        <taxon>core chlorophytes</taxon>
        <taxon>Chlorophyceae</taxon>
        <taxon>CS clade</taxon>
        <taxon>Chlamydomonadales</taxon>
        <taxon>Chlamydomonadales incertae sedis</taxon>
        <taxon>Edaphochlamys</taxon>
    </lineage>
</organism>
<evidence type="ECO:0000256" key="8">
    <source>
        <dbReference type="ARBA" id="ARBA00022771"/>
    </source>
</evidence>
<keyword evidence="12" id="KW-1133">Transmembrane helix</keyword>
<dbReference type="Gene3D" id="6.10.140.2220">
    <property type="match status" value="1"/>
</dbReference>
<keyword evidence="8 17" id="KW-0863">Zinc-finger</keyword>
<dbReference type="OrthoDB" id="552573at2759"/>
<evidence type="ECO:0000256" key="17">
    <source>
        <dbReference type="PROSITE-ProRule" id="PRU00134"/>
    </source>
</evidence>
<feature type="domain" description="MYND-type" evidence="19">
    <location>
        <begin position="343"/>
        <end position="381"/>
    </location>
</feature>